<keyword evidence="3" id="KW-1185">Reference proteome</keyword>
<dbReference type="InterPro" id="IPR039261">
    <property type="entry name" value="FNR_nucleotide-bd"/>
</dbReference>
<dbReference type="CDD" id="cd06193">
    <property type="entry name" value="siderophore_interacting"/>
    <property type="match status" value="1"/>
</dbReference>
<dbReference type="InterPro" id="IPR039374">
    <property type="entry name" value="SIP_fam"/>
</dbReference>
<dbReference type="Pfam" id="PF08021">
    <property type="entry name" value="FAD_binding_9"/>
    <property type="match status" value="1"/>
</dbReference>
<comment type="caution">
    <text evidence="2">The sequence shown here is derived from an EMBL/GenBank/DDBJ whole genome shotgun (WGS) entry which is preliminary data.</text>
</comment>
<dbReference type="Gene3D" id="2.40.30.10">
    <property type="entry name" value="Translation factors"/>
    <property type="match status" value="1"/>
</dbReference>
<dbReference type="InterPro" id="IPR017927">
    <property type="entry name" value="FAD-bd_FR_type"/>
</dbReference>
<dbReference type="SUPFAM" id="SSF63380">
    <property type="entry name" value="Riboflavin synthase domain-like"/>
    <property type="match status" value="1"/>
</dbReference>
<dbReference type="InterPro" id="IPR017938">
    <property type="entry name" value="Riboflavin_synthase-like_b-brl"/>
</dbReference>
<dbReference type="InterPro" id="IPR007037">
    <property type="entry name" value="SIP_rossman_dom"/>
</dbReference>
<accession>A0A840IXY8</accession>
<evidence type="ECO:0000259" key="1">
    <source>
        <dbReference type="PROSITE" id="PS51384"/>
    </source>
</evidence>
<evidence type="ECO:0000313" key="3">
    <source>
        <dbReference type="Proteomes" id="UP000581769"/>
    </source>
</evidence>
<dbReference type="GO" id="GO:0016491">
    <property type="term" value="F:oxidoreductase activity"/>
    <property type="evidence" value="ECO:0007669"/>
    <property type="project" value="InterPro"/>
</dbReference>
<protein>
    <submittedName>
        <fullName evidence="2">NADPH-dependent ferric siderophore reductase</fullName>
    </submittedName>
</protein>
<sequence>MGTLNYHHGRVTAVRRVTPNMARITFDCPSLAAAGPAAPDAYMKIFFPLAGQVRPQLPPPAADGAGVQSWYRTYLAMPDEIRPHMRTYTVRAARPGSGEVDVDFVLHSESGGPASTWAEQAEVGSQVAFVGPHGLYEVPDGTGWQLLVGDETALPAIGAILEALPSSARATVYVEVPDGAERQTFETKAAVELHWVVRGAHRHGEALLDALHAADLPGGAPYAWVSGEAGVVKLVRRHLVRERGFDKTSICFTGYWRQGMSEDAVGRERVASTAS</sequence>
<feature type="domain" description="FAD-binding FR-type" evidence="1">
    <location>
        <begin position="4"/>
        <end position="139"/>
    </location>
</feature>
<gene>
    <name evidence="2" type="ORF">BJY18_003503</name>
</gene>
<reference evidence="2 3" key="1">
    <citation type="submission" date="2020-08" db="EMBL/GenBank/DDBJ databases">
        <title>Sequencing the genomes of 1000 actinobacteria strains.</title>
        <authorList>
            <person name="Klenk H.-P."/>
        </authorList>
    </citation>
    <scope>NUCLEOTIDE SEQUENCE [LARGE SCALE GENOMIC DNA]</scope>
    <source>
        <strain evidence="2 3">DSM 45859</strain>
    </source>
</reference>
<dbReference type="PANTHER" id="PTHR30157">
    <property type="entry name" value="FERRIC REDUCTASE, NADPH-DEPENDENT"/>
    <property type="match status" value="1"/>
</dbReference>
<dbReference type="InterPro" id="IPR013113">
    <property type="entry name" value="SIP_FAD-bd"/>
</dbReference>
<dbReference type="Gene3D" id="3.40.50.80">
    <property type="entry name" value="Nucleotide-binding domain of ferredoxin-NADP reductase (FNR) module"/>
    <property type="match status" value="1"/>
</dbReference>
<dbReference type="RefSeq" id="WP_184780960.1">
    <property type="nucleotide sequence ID" value="NZ_JACHMG010000001.1"/>
</dbReference>
<evidence type="ECO:0000313" key="2">
    <source>
        <dbReference type="EMBL" id="MBB4686018.1"/>
    </source>
</evidence>
<dbReference type="PANTHER" id="PTHR30157:SF0">
    <property type="entry name" value="NADPH-DEPENDENT FERRIC-CHELATE REDUCTASE"/>
    <property type="match status" value="1"/>
</dbReference>
<name>A0A840IXY8_9PSEU</name>
<dbReference type="Pfam" id="PF04954">
    <property type="entry name" value="SIP"/>
    <property type="match status" value="1"/>
</dbReference>
<dbReference type="Proteomes" id="UP000581769">
    <property type="component" value="Unassembled WGS sequence"/>
</dbReference>
<dbReference type="AlphaFoldDB" id="A0A840IXY8"/>
<organism evidence="2 3">
    <name type="scientific">Amycolatopsis jiangsuensis</name>
    <dbReference type="NCBI Taxonomy" id="1181879"/>
    <lineage>
        <taxon>Bacteria</taxon>
        <taxon>Bacillati</taxon>
        <taxon>Actinomycetota</taxon>
        <taxon>Actinomycetes</taxon>
        <taxon>Pseudonocardiales</taxon>
        <taxon>Pseudonocardiaceae</taxon>
        <taxon>Amycolatopsis</taxon>
    </lineage>
</organism>
<dbReference type="PROSITE" id="PS51384">
    <property type="entry name" value="FAD_FR"/>
    <property type="match status" value="1"/>
</dbReference>
<proteinExistence type="predicted"/>
<dbReference type="EMBL" id="JACHMG010000001">
    <property type="protein sequence ID" value="MBB4686018.1"/>
    <property type="molecule type" value="Genomic_DNA"/>
</dbReference>